<evidence type="ECO:0000256" key="1">
    <source>
        <dbReference type="SAM" id="MobiDB-lite"/>
    </source>
</evidence>
<keyword evidence="2" id="KW-1133">Transmembrane helix</keyword>
<comment type="caution">
    <text evidence="3">The sequence shown here is derived from an EMBL/GenBank/DDBJ whole genome shotgun (WGS) entry which is preliminary data.</text>
</comment>
<organism evidence="3 4">
    <name type="scientific">Rhamnusium bicolor</name>
    <dbReference type="NCBI Taxonomy" id="1586634"/>
    <lineage>
        <taxon>Eukaryota</taxon>
        <taxon>Metazoa</taxon>
        <taxon>Ecdysozoa</taxon>
        <taxon>Arthropoda</taxon>
        <taxon>Hexapoda</taxon>
        <taxon>Insecta</taxon>
        <taxon>Pterygota</taxon>
        <taxon>Neoptera</taxon>
        <taxon>Endopterygota</taxon>
        <taxon>Coleoptera</taxon>
        <taxon>Polyphaga</taxon>
        <taxon>Cucujiformia</taxon>
        <taxon>Chrysomeloidea</taxon>
        <taxon>Cerambycidae</taxon>
        <taxon>Lepturinae</taxon>
        <taxon>Rhagiini</taxon>
        <taxon>Rhamnusium</taxon>
    </lineage>
</organism>
<keyword evidence="2" id="KW-0812">Transmembrane</keyword>
<protein>
    <submittedName>
        <fullName evidence="3">Uncharacterized protein</fullName>
    </submittedName>
</protein>
<evidence type="ECO:0000256" key="2">
    <source>
        <dbReference type="SAM" id="Phobius"/>
    </source>
</evidence>
<reference evidence="3" key="1">
    <citation type="journal article" date="2023" name="Insect Mol. Biol.">
        <title>Genome sequencing provides insights into the evolution of gene families encoding plant cell wall-degrading enzymes in longhorned beetles.</title>
        <authorList>
            <person name="Shin N.R."/>
            <person name="Okamura Y."/>
            <person name="Kirsch R."/>
            <person name="Pauchet Y."/>
        </authorList>
    </citation>
    <scope>NUCLEOTIDE SEQUENCE</scope>
    <source>
        <strain evidence="3">RBIC_L_NR</strain>
    </source>
</reference>
<dbReference type="EMBL" id="JANEYF010005568">
    <property type="protein sequence ID" value="KAJ8927661.1"/>
    <property type="molecule type" value="Genomic_DNA"/>
</dbReference>
<keyword evidence="2" id="KW-0472">Membrane</keyword>
<feature type="transmembrane region" description="Helical" evidence="2">
    <location>
        <begin position="142"/>
        <end position="166"/>
    </location>
</feature>
<feature type="non-terminal residue" evidence="3">
    <location>
        <position position="1"/>
    </location>
</feature>
<feature type="compositionally biased region" description="Acidic residues" evidence="1">
    <location>
        <begin position="79"/>
        <end position="88"/>
    </location>
</feature>
<accession>A0AAV8WMD7</accession>
<feature type="region of interest" description="Disordered" evidence="1">
    <location>
        <begin position="71"/>
        <end position="101"/>
    </location>
</feature>
<evidence type="ECO:0000313" key="3">
    <source>
        <dbReference type="EMBL" id="KAJ8927661.1"/>
    </source>
</evidence>
<sequence>CQVDMNIHQALSDKELENEIENFILNGFASEDDLDIVDVDDSICDPNYIPDIEKISEIVDDTLIPDLENTEENSITEIDVPEENDDLGEGPSNAKDVSKNSKKKSKYKIMWKKKNLQLNNAQLSFLDSDVLHTNILEFSTPYSFLSIFLLQILFLILSNSQTYLVFKKILVNQHD</sequence>
<dbReference type="Proteomes" id="UP001162156">
    <property type="component" value="Unassembled WGS sequence"/>
</dbReference>
<name>A0AAV8WMD7_9CUCU</name>
<keyword evidence="4" id="KW-1185">Reference proteome</keyword>
<dbReference type="AlphaFoldDB" id="A0AAV8WMD7"/>
<gene>
    <name evidence="3" type="ORF">NQ314_019851</name>
</gene>
<proteinExistence type="predicted"/>
<evidence type="ECO:0000313" key="4">
    <source>
        <dbReference type="Proteomes" id="UP001162156"/>
    </source>
</evidence>